<reference evidence="2 3" key="1">
    <citation type="journal article" date="2017" name="Curr. Biol.">
        <title>Genome architecture and evolution of a unichromosomal asexual nematode.</title>
        <authorList>
            <person name="Fradin H."/>
            <person name="Zegar C."/>
            <person name="Gutwein M."/>
            <person name="Lucas J."/>
            <person name="Kovtun M."/>
            <person name="Corcoran D."/>
            <person name="Baugh L.R."/>
            <person name="Kiontke K."/>
            <person name="Gunsalus K."/>
            <person name="Fitch D.H."/>
            <person name="Piano F."/>
        </authorList>
    </citation>
    <scope>NUCLEOTIDE SEQUENCE [LARGE SCALE GENOMIC DNA]</scope>
    <source>
        <strain evidence="2">PF1309</strain>
    </source>
</reference>
<keyword evidence="3" id="KW-1185">Reference proteome</keyword>
<feature type="transmembrane region" description="Helical" evidence="1">
    <location>
        <begin position="35"/>
        <end position="56"/>
    </location>
</feature>
<dbReference type="Gene3D" id="1.20.1070.10">
    <property type="entry name" value="Rhodopsin 7-helix transmembrane proteins"/>
    <property type="match status" value="1"/>
</dbReference>
<proteinExistence type="predicted"/>
<keyword evidence="1" id="KW-0472">Membrane</keyword>
<dbReference type="STRING" id="2018661.A0A2A2LX05"/>
<name>A0A2A2LX05_9BILA</name>
<evidence type="ECO:0000256" key="1">
    <source>
        <dbReference type="SAM" id="Phobius"/>
    </source>
</evidence>
<dbReference type="EMBL" id="LIAE01006370">
    <property type="protein sequence ID" value="PAV90537.1"/>
    <property type="molecule type" value="Genomic_DNA"/>
</dbReference>
<evidence type="ECO:0000313" key="2">
    <source>
        <dbReference type="EMBL" id="PAV90537.1"/>
    </source>
</evidence>
<organism evidence="2 3">
    <name type="scientific">Diploscapter pachys</name>
    <dbReference type="NCBI Taxonomy" id="2018661"/>
    <lineage>
        <taxon>Eukaryota</taxon>
        <taxon>Metazoa</taxon>
        <taxon>Ecdysozoa</taxon>
        <taxon>Nematoda</taxon>
        <taxon>Chromadorea</taxon>
        <taxon>Rhabditida</taxon>
        <taxon>Rhabditina</taxon>
        <taxon>Rhabditomorpha</taxon>
        <taxon>Rhabditoidea</taxon>
        <taxon>Rhabditidae</taxon>
        <taxon>Diploscapter</taxon>
    </lineage>
</organism>
<sequence>MVLCNLAIADVLILTFCLPLTIINDVTKTFWFSTVFCKGVLFIQVICQAFVVLVPICMMWRCNDYGVWECAAAADEEPLSQFCPTSWNSGIY</sequence>
<evidence type="ECO:0000313" key="3">
    <source>
        <dbReference type="Proteomes" id="UP000218231"/>
    </source>
</evidence>
<dbReference type="OrthoDB" id="5987936at2759"/>
<accession>A0A2A2LX05</accession>
<evidence type="ECO:0008006" key="4">
    <source>
        <dbReference type="Google" id="ProtNLM"/>
    </source>
</evidence>
<keyword evidence="1" id="KW-0812">Transmembrane</keyword>
<dbReference type="Proteomes" id="UP000218231">
    <property type="component" value="Unassembled WGS sequence"/>
</dbReference>
<keyword evidence="1" id="KW-1133">Transmembrane helix</keyword>
<dbReference type="AlphaFoldDB" id="A0A2A2LX05"/>
<comment type="caution">
    <text evidence="2">The sequence shown here is derived from an EMBL/GenBank/DDBJ whole genome shotgun (WGS) entry which is preliminary data.</text>
</comment>
<dbReference type="SUPFAM" id="SSF81321">
    <property type="entry name" value="Family A G protein-coupled receptor-like"/>
    <property type="match status" value="1"/>
</dbReference>
<protein>
    <recommendedName>
        <fullName evidence="4">G-protein coupled receptors family 1 profile domain-containing protein</fullName>
    </recommendedName>
</protein>
<gene>
    <name evidence="2" type="ORF">WR25_26789</name>
</gene>
<feature type="transmembrane region" description="Helical" evidence="1">
    <location>
        <begin position="6"/>
        <end position="23"/>
    </location>
</feature>